<reference evidence="1" key="1">
    <citation type="submission" date="2019-12" db="EMBL/GenBank/DDBJ databases">
        <title>Genome sequence of Babesia ovis.</title>
        <authorList>
            <person name="Yamagishi J."/>
            <person name="Sevinc F."/>
            <person name="Xuan X."/>
        </authorList>
    </citation>
    <scope>NUCLEOTIDE SEQUENCE</scope>
    <source>
        <strain evidence="1">Selcuk</strain>
    </source>
</reference>
<comment type="caution">
    <text evidence="1">The sequence shown here is derived from an EMBL/GenBank/DDBJ whole genome shotgun (WGS) entry which is preliminary data.</text>
</comment>
<keyword evidence="2" id="KW-1185">Reference proteome</keyword>
<dbReference type="EMBL" id="BLIY01000022">
    <property type="protein sequence ID" value="GFE55501.1"/>
    <property type="molecule type" value="Genomic_DNA"/>
</dbReference>
<dbReference type="Proteomes" id="UP001057455">
    <property type="component" value="Unassembled WGS sequence"/>
</dbReference>
<proteinExistence type="predicted"/>
<evidence type="ECO:0000313" key="1">
    <source>
        <dbReference type="EMBL" id="GFE55501.1"/>
    </source>
</evidence>
<name>A0A9W5TD36_BABOV</name>
<organism evidence="1 2">
    <name type="scientific">Babesia ovis</name>
    <dbReference type="NCBI Taxonomy" id="5869"/>
    <lineage>
        <taxon>Eukaryota</taxon>
        <taxon>Sar</taxon>
        <taxon>Alveolata</taxon>
        <taxon>Apicomplexa</taxon>
        <taxon>Aconoidasida</taxon>
        <taxon>Piroplasmida</taxon>
        <taxon>Babesiidae</taxon>
        <taxon>Babesia</taxon>
    </lineage>
</organism>
<evidence type="ECO:0000313" key="2">
    <source>
        <dbReference type="Proteomes" id="UP001057455"/>
    </source>
</evidence>
<sequence>MRQHIVIHGENRLKLRFAIYETLLPQPPGLPFSLEKGEDVTLPDGALDVADENTALPATFTHKVHSHLSDTTTATGTAEHLVNFSEFWLFHLDVSRLIRATGSSTPRVTNDL</sequence>
<dbReference type="AlphaFoldDB" id="A0A9W5TD36"/>
<gene>
    <name evidence="1" type="ORF">BaOVIS_029050</name>
</gene>
<protein>
    <submittedName>
        <fullName evidence="1">Sulfate large subunit, putative</fullName>
    </submittedName>
</protein>
<accession>A0A9W5TD36</accession>